<dbReference type="InterPro" id="IPR037119">
    <property type="entry name" value="Haem_oxidase_HugZ-like_sf"/>
</dbReference>
<accession>A0AAD5RHY2</accession>
<feature type="transmembrane region" description="Helical" evidence="1">
    <location>
        <begin position="155"/>
        <end position="178"/>
    </location>
</feature>
<dbReference type="Pfam" id="PF10615">
    <property type="entry name" value="DUF2470"/>
    <property type="match status" value="1"/>
</dbReference>
<evidence type="ECO:0000259" key="2">
    <source>
        <dbReference type="Pfam" id="PF10615"/>
    </source>
</evidence>
<reference evidence="3" key="1">
    <citation type="submission" date="2022-07" db="EMBL/GenBank/DDBJ databases">
        <title>Draft genome sequence of Zalerion maritima ATCC 34329, a (micro)plastics degrading marine fungus.</title>
        <authorList>
            <person name="Paco A."/>
            <person name="Goncalves M.F.M."/>
            <person name="Rocha-Santos T.A.P."/>
            <person name="Alves A."/>
        </authorList>
    </citation>
    <scope>NUCLEOTIDE SEQUENCE</scope>
    <source>
        <strain evidence="3">ATCC 34329</strain>
    </source>
</reference>
<keyword evidence="1" id="KW-0472">Membrane</keyword>
<dbReference type="AlphaFoldDB" id="A0AAD5RHY2"/>
<dbReference type="Gene3D" id="3.20.180.10">
    <property type="entry name" value="PNP-oxidase-like"/>
    <property type="match status" value="1"/>
</dbReference>
<evidence type="ECO:0000313" key="4">
    <source>
        <dbReference type="Proteomes" id="UP001201980"/>
    </source>
</evidence>
<keyword evidence="1" id="KW-0812">Transmembrane</keyword>
<keyword evidence="1" id="KW-1133">Transmembrane helix</keyword>
<dbReference type="PANTHER" id="PTHR37783:SF1">
    <property type="entry name" value="MEMBRANE PROTEIN, PUTATIVE (AFU_ORTHOLOGUE AFUA_1G04315)-RELATED"/>
    <property type="match status" value="1"/>
</dbReference>
<comment type="caution">
    <text evidence="3">The sequence shown here is derived from an EMBL/GenBank/DDBJ whole genome shotgun (WGS) entry which is preliminary data.</text>
</comment>
<organism evidence="3 4">
    <name type="scientific">Zalerion maritima</name>
    <dbReference type="NCBI Taxonomy" id="339359"/>
    <lineage>
        <taxon>Eukaryota</taxon>
        <taxon>Fungi</taxon>
        <taxon>Dikarya</taxon>
        <taxon>Ascomycota</taxon>
        <taxon>Pezizomycotina</taxon>
        <taxon>Sordariomycetes</taxon>
        <taxon>Lulworthiomycetidae</taxon>
        <taxon>Lulworthiales</taxon>
        <taxon>Lulworthiaceae</taxon>
        <taxon>Zalerion</taxon>
    </lineage>
</organism>
<feature type="transmembrane region" description="Helical" evidence="1">
    <location>
        <begin position="115"/>
        <end position="135"/>
    </location>
</feature>
<sequence length="229" mass="25883">MADADASSRILEHMNSDHGHDLSLYLQHYCSVPASSINNPKLISMTVDRMIVTSSPSSSSPPKEYTIPFTPPLSSLSQTRERLVLMTETAESTTSPTQNPNKLKIPYAFPRGTDLIPFLGVGSYFFCAAFLPYLASPGSLPCSLLEEYSPGGVDAFSWLVKTLFWPVLLIHIVEAWWFDRSRCVPFGVKRGSLAWWLWEWTCFMEGFTCFKRFDGLVEVQKMKRKEKGH</sequence>
<evidence type="ECO:0000313" key="3">
    <source>
        <dbReference type="EMBL" id="KAJ2894006.1"/>
    </source>
</evidence>
<protein>
    <recommendedName>
        <fullName evidence="2">DUF2470 domain-containing protein</fullName>
    </recommendedName>
</protein>
<dbReference type="EMBL" id="JAKWBI020000541">
    <property type="protein sequence ID" value="KAJ2894006.1"/>
    <property type="molecule type" value="Genomic_DNA"/>
</dbReference>
<dbReference type="PANTHER" id="PTHR37783">
    <property type="entry name" value="MEMBRANE PROTEIN, PUTATIVE (AFU_ORTHOLOGUE AFUA_1G04315)-RELATED"/>
    <property type="match status" value="1"/>
</dbReference>
<dbReference type="InterPro" id="IPR019595">
    <property type="entry name" value="DUF2470"/>
</dbReference>
<dbReference type="Proteomes" id="UP001201980">
    <property type="component" value="Unassembled WGS sequence"/>
</dbReference>
<feature type="domain" description="DUF2470" evidence="2">
    <location>
        <begin position="7"/>
        <end position="86"/>
    </location>
</feature>
<name>A0AAD5RHY2_9PEZI</name>
<evidence type="ECO:0000256" key="1">
    <source>
        <dbReference type="SAM" id="Phobius"/>
    </source>
</evidence>
<gene>
    <name evidence="3" type="ORF">MKZ38_008029</name>
</gene>
<proteinExistence type="predicted"/>
<keyword evidence="4" id="KW-1185">Reference proteome</keyword>